<dbReference type="STRING" id="83767.SAMN05660652_02252"/>
<accession>A0A1G8F0R2</accession>
<evidence type="ECO:0000256" key="3">
    <source>
        <dbReference type="ARBA" id="ARBA00022692"/>
    </source>
</evidence>
<sequence length="225" mass="24205">MNADVLSSLIQIMVVNIVLSGDNAVVIALAARNLAPGRRQLAILWGCGGAMVLRILMTLLAVQIMKIPLLQLAGASLLVWISIKLLIEKPEEPNQQSTYDNIIGAARTIVIADILMSLDNTLAIAAVANGNQLLVVAGLAISIPLIVFGSTIIMRMMDRFPIIIYIGAGLIAWTAGAMIGNDAVLRPYLPTLFVDSPFVSILITTLVISVGWWHNKVTVLDRSRD</sequence>
<feature type="transmembrane region" description="Helical" evidence="6">
    <location>
        <begin position="6"/>
        <end position="30"/>
    </location>
</feature>
<organism evidence="7 8">
    <name type="scientific">Propionivibrio dicarboxylicus</name>
    <dbReference type="NCBI Taxonomy" id="83767"/>
    <lineage>
        <taxon>Bacteria</taxon>
        <taxon>Pseudomonadati</taxon>
        <taxon>Pseudomonadota</taxon>
        <taxon>Betaproteobacteria</taxon>
        <taxon>Rhodocyclales</taxon>
        <taxon>Rhodocyclaceae</taxon>
        <taxon>Propionivibrio</taxon>
    </lineage>
</organism>
<dbReference type="AlphaFoldDB" id="A0A1G8F0R2"/>
<keyword evidence="8" id="KW-1185">Reference proteome</keyword>
<feature type="transmembrane region" description="Helical" evidence="6">
    <location>
        <begin position="192"/>
        <end position="214"/>
    </location>
</feature>
<evidence type="ECO:0000313" key="7">
    <source>
        <dbReference type="EMBL" id="SDH75664.1"/>
    </source>
</evidence>
<feature type="transmembrane region" description="Helical" evidence="6">
    <location>
        <begin position="133"/>
        <end position="153"/>
    </location>
</feature>
<dbReference type="GO" id="GO:0016020">
    <property type="term" value="C:membrane"/>
    <property type="evidence" value="ECO:0007669"/>
    <property type="project" value="UniProtKB-SubCell"/>
</dbReference>
<dbReference type="NCBIfam" id="TIGR03717">
    <property type="entry name" value="R_switched_YjbE"/>
    <property type="match status" value="1"/>
</dbReference>
<evidence type="ECO:0000256" key="1">
    <source>
        <dbReference type="ARBA" id="ARBA00004141"/>
    </source>
</evidence>
<protein>
    <submittedName>
        <fullName evidence="7">Integral membrane protein, YjbE family</fullName>
    </submittedName>
</protein>
<comment type="subcellular location">
    <subcellularLocation>
        <location evidence="1">Membrane</location>
        <topology evidence="1">Multi-pass membrane protein</topology>
    </subcellularLocation>
</comment>
<evidence type="ECO:0000256" key="5">
    <source>
        <dbReference type="ARBA" id="ARBA00023136"/>
    </source>
</evidence>
<feature type="transmembrane region" description="Helical" evidence="6">
    <location>
        <begin position="42"/>
        <end position="62"/>
    </location>
</feature>
<dbReference type="EMBL" id="FNCY01000008">
    <property type="protein sequence ID" value="SDH75664.1"/>
    <property type="molecule type" value="Genomic_DNA"/>
</dbReference>
<keyword evidence="5 6" id="KW-0472">Membrane</keyword>
<comment type="similarity">
    <text evidence="2">Belongs to the TerC family.</text>
</comment>
<evidence type="ECO:0000256" key="2">
    <source>
        <dbReference type="ARBA" id="ARBA00007511"/>
    </source>
</evidence>
<dbReference type="Proteomes" id="UP000198607">
    <property type="component" value="Unassembled WGS sequence"/>
</dbReference>
<dbReference type="InterPro" id="IPR022301">
    <property type="entry name" value="Integral_membrane_YjbE"/>
</dbReference>
<evidence type="ECO:0000313" key="8">
    <source>
        <dbReference type="Proteomes" id="UP000198607"/>
    </source>
</evidence>
<keyword evidence="3 6" id="KW-0812">Transmembrane</keyword>
<reference evidence="7 8" key="1">
    <citation type="submission" date="2016-10" db="EMBL/GenBank/DDBJ databases">
        <authorList>
            <person name="de Groot N.N."/>
        </authorList>
    </citation>
    <scope>NUCLEOTIDE SEQUENCE [LARGE SCALE GENOMIC DNA]</scope>
    <source>
        <strain evidence="7 8">DSM 5885</strain>
    </source>
</reference>
<proteinExistence type="inferred from homology"/>
<name>A0A1G8F0R2_9RHOO</name>
<dbReference type="PANTHER" id="PTHR30238">
    <property type="entry name" value="MEMBRANE BOUND PREDICTED REDOX MODULATOR"/>
    <property type="match status" value="1"/>
</dbReference>
<gene>
    <name evidence="7" type="ORF">SAMN05660652_02252</name>
</gene>
<evidence type="ECO:0000256" key="6">
    <source>
        <dbReference type="SAM" id="Phobius"/>
    </source>
</evidence>
<dbReference type="PANTHER" id="PTHR30238:SF4">
    <property type="entry name" value="SLL1022 PROTEIN"/>
    <property type="match status" value="1"/>
</dbReference>
<dbReference type="Pfam" id="PF03741">
    <property type="entry name" value="TerC"/>
    <property type="match status" value="1"/>
</dbReference>
<dbReference type="RefSeq" id="WP_091937638.1">
    <property type="nucleotide sequence ID" value="NZ_FNCY01000008.1"/>
</dbReference>
<dbReference type="OrthoDB" id="5295733at2"/>
<feature type="transmembrane region" description="Helical" evidence="6">
    <location>
        <begin position="160"/>
        <end position="180"/>
    </location>
</feature>
<dbReference type="InterPro" id="IPR005496">
    <property type="entry name" value="Integral_membrane_TerC"/>
</dbReference>
<evidence type="ECO:0000256" key="4">
    <source>
        <dbReference type="ARBA" id="ARBA00022989"/>
    </source>
</evidence>
<keyword evidence="4 6" id="KW-1133">Transmembrane helix</keyword>